<dbReference type="GO" id="GO:0003714">
    <property type="term" value="F:transcription corepressor activity"/>
    <property type="evidence" value="ECO:0007669"/>
    <property type="project" value="TreeGrafter"/>
</dbReference>
<dbReference type="InterPro" id="IPR009146">
    <property type="entry name" value="Groucho_enhance"/>
</dbReference>
<accession>A0A194Q297</accession>
<gene>
    <name evidence="7" type="ORF">RR46_02606</name>
</gene>
<protein>
    <submittedName>
        <fullName evidence="7">Transducin-like enhancer protein 4</fullName>
    </submittedName>
</protein>
<sequence length="248" mass="28147">MLSNSVHKFSIVEQKKERGPTERTGRRGQTYSIIGNGNTAREVAGPKLPSLTHQVIEWDRSLASPGGAVVVSPRRLHSLNSRAHFSRARLSAAPFTTSTRRASSFYAFIYAPFIIFKVRLFLARRRATGPPQPGQPIKFTVGESCDRIKEEFNFLQAQYHNLKLECEKLASEKIEIQRHYVMYYEMSYGLNVEMHKQARTVRSVRGGACEAPYQIIAVECSHRAGHRQGSRIMGRYLLHLQTYSPPPL</sequence>
<comment type="subcellular location">
    <subcellularLocation>
        <location evidence="1">Nucleus</location>
    </subcellularLocation>
</comment>
<evidence type="ECO:0000259" key="6">
    <source>
        <dbReference type="Pfam" id="PF03920"/>
    </source>
</evidence>
<dbReference type="GO" id="GO:0005634">
    <property type="term" value="C:nucleus"/>
    <property type="evidence" value="ECO:0007669"/>
    <property type="project" value="UniProtKB-SubCell"/>
</dbReference>
<evidence type="ECO:0000256" key="1">
    <source>
        <dbReference type="ARBA" id="ARBA00004123"/>
    </source>
</evidence>
<keyword evidence="3" id="KW-0539">Nucleus</keyword>
<organism evidence="7 8">
    <name type="scientific">Papilio xuthus</name>
    <name type="common">Asian swallowtail butterfly</name>
    <dbReference type="NCBI Taxonomy" id="66420"/>
    <lineage>
        <taxon>Eukaryota</taxon>
        <taxon>Metazoa</taxon>
        <taxon>Ecdysozoa</taxon>
        <taxon>Arthropoda</taxon>
        <taxon>Hexapoda</taxon>
        <taxon>Insecta</taxon>
        <taxon>Pterygota</taxon>
        <taxon>Neoptera</taxon>
        <taxon>Endopterygota</taxon>
        <taxon>Lepidoptera</taxon>
        <taxon>Glossata</taxon>
        <taxon>Ditrysia</taxon>
        <taxon>Papilionoidea</taxon>
        <taxon>Papilionidae</taxon>
        <taxon>Papilioninae</taxon>
        <taxon>Papilio</taxon>
    </lineage>
</organism>
<dbReference type="Proteomes" id="UP000053268">
    <property type="component" value="Unassembled WGS sequence"/>
</dbReference>
<dbReference type="GO" id="GO:0005667">
    <property type="term" value="C:transcription regulator complex"/>
    <property type="evidence" value="ECO:0007669"/>
    <property type="project" value="TreeGrafter"/>
</dbReference>
<dbReference type="AlphaFoldDB" id="A0A194Q297"/>
<proteinExistence type="inferred from homology"/>
<dbReference type="STRING" id="66420.A0A194Q297"/>
<evidence type="ECO:0000256" key="3">
    <source>
        <dbReference type="ARBA" id="ARBA00023242"/>
    </source>
</evidence>
<dbReference type="PANTHER" id="PTHR10814:SF36">
    <property type="entry name" value="PROTEIN GROUCHO-LIKE PROTEIN"/>
    <property type="match status" value="1"/>
</dbReference>
<keyword evidence="4" id="KW-0175">Coiled coil</keyword>
<keyword evidence="8" id="KW-1185">Reference proteome</keyword>
<evidence type="ECO:0000256" key="5">
    <source>
        <dbReference type="SAM" id="MobiDB-lite"/>
    </source>
</evidence>
<feature type="region of interest" description="Disordered" evidence="5">
    <location>
        <begin position="1"/>
        <end position="29"/>
    </location>
</feature>
<name>A0A194Q297_PAPXU</name>
<dbReference type="EMBL" id="KQ459564">
    <property type="protein sequence ID" value="KPI99692.1"/>
    <property type="molecule type" value="Genomic_DNA"/>
</dbReference>
<evidence type="ECO:0000313" key="8">
    <source>
        <dbReference type="Proteomes" id="UP000053268"/>
    </source>
</evidence>
<feature type="coiled-coil region" evidence="4">
    <location>
        <begin position="145"/>
        <end position="172"/>
    </location>
</feature>
<evidence type="ECO:0000313" key="7">
    <source>
        <dbReference type="EMBL" id="KPI99692.1"/>
    </source>
</evidence>
<dbReference type="Pfam" id="PF03920">
    <property type="entry name" value="TLE_N"/>
    <property type="match status" value="1"/>
</dbReference>
<feature type="domain" description="Groucho/TLE N-terminal Q-rich" evidence="6">
    <location>
        <begin position="137"/>
        <end position="203"/>
    </location>
</feature>
<dbReference type="GO" id="GO:0090090">
    <property type="term" value="P:negative regulation of canonical Wnt signaling pathway"/>
    <property type="evidence" value="ECO:0007669"/>
    <property type="project" value="TreeGrafter"/>
</dbReference>
<feature type="compositionally biased region" description="Basic and acidic residues" evidence="5">
    <location>
        <begin position="13"/>
        <end position="25"/>
    </location>
</feature>
<dbReference type="PANTHER" id="PTHR10814">
    <property type="entry name" value="TRANSDUCIN-LIKE ENHANCER PROTEIN"/>
    <property type="match status" value="1"/>
</dbReference>
<evidence type="ECO:0000256" key="2">
    <source>
        <dbReference type="ARBA" id="ARBA00005969"/>
    </source>
</evidence>
<reference evidence="7 8" key="1">
    <citation type="journal article" date="2015" name="Nat. Commun.">
        <title>Outbred genome sequencing and CRISPR/Cas9 gene editing in butterflies.</title>
        <authorList>
            <person name="Li X."/>
            <person name="Fan D."/>
            <person name="Zhang W."/>
            <person name="Liu G."/>
            <person name="Zhang L."/>
            <person name="Zhao L."/>
            <person name="Fang X."/>
            <person name="Chen L."/>
            <person name="Dong Y."/>
            <person name="Chen Y."/>
            <person name="Ding Y."/>
            <person name="Zhao R."/>
            <person name="Feng M."/>
            <person name="Zhu Y."/>
            <person name="Feng Y."/>
            <person name="Jiang X."/>
            <person name="Zhu D."/>
            <person name="Xiang H."/>
            <person name="Feng X."/>
            <person name="Li S."/>
            <person name="Wang J."/>
            <person name="Zhang G."/>
            <person name="Kronforst M.R."/>
            <person name="Wang W."/>
        </authorList>
    </citation>
    <scope>NUCLEOTIDE SEQUENCE [LARGE SCALE GENOMIC DNA]</scope>
    <source>
        <strain evidence="7">Ya'a_city_454_Px</strain>
        <tissue evidence="7">Whole body</tissue>
    </source>
</reference>
<dbReference type="InterPro" id="IPR005617">
    <property type="entry name" value="Groucho/TLE_N"/>
</dbReference>
<comment type="similarity">
    <text evidence="2">Belongs to the WD repeat Groucho/TLE family.</text>
</comment>
<evidence type="ECO:0000256" key="4">
    <source>
        <dbReference type="SAM" id="Coils"/>
    </source>
</evidence>